<keyword evidence="19" id="KW-1185">Reference proteome</keyword>
<comment type="similarity">
    <text evidence="13">Belongs to the NnrE/AIBP family.</text>
</comment>
<keyword evidence="7" id="KW-0808">Transferase</keyword>
<dbReference type="InterPro" id="IPR019740">
    <property type="entry name" value="Pyridox_Oxase_CS"/>
</dbReference>
<comment type="cofactor">
    <cofactor evidence="1">
        <name>FMN</name>
        <dbReference type="ChEBI" id="CHEBI:58210"/>
    </cofactor>
</comment>
<keyword evidence="9" id="KW-0418">Kinase</keyword>
<dbReference type="GO" id="GO:0046872">
    <property type="term" value="F:metal ion binding"/>
    <property type="evidence" value="ECO:0007669"/>
    <property type="project" value="UniProtKB-KW"/>
</dbReference>
<dbReference type="FunFam" id="3.40.50.10260:FF:000006">
    <property type="entry name" value="NAD(P)H-hydrate epimerase"/>
    <property type="match status" value="1"/>
</dbReference>
<dbReference type="CDD" id="cd05117">
    <property type="entry name" value="STKc_CAMK"/>
    <property type="match status" value="1"/>
</dbReference>
<dbReference type="GO" id="GO:0004672">
    <property type="term" value="F:protein kinase activity"/>
    <property type="evidence" value="ECO:0007669"/>
    <property type="project" value="InterPro"/>
</dbReference>
<comment type="pathway">
    <text evidence="3">Cofactor metabolism; pyridoxal 5'-phosphate salvage; pyridoxal 5'-phosphate from pyridoxine 5'-phosphate: step 1/1.</text>
</comment>
<dbReference type="GO" id="GO:0005524">
    <property type="term" value="F:ATP binding"/>
    <property type="evidence" value="ECO:0007669"/>
    <property type="project" value="UniProtKB-UniRule"/>
</dbReference>
<dbReference type="AlphaFoldDB" id="A0A4P1QZK9"/>
<dbReference type="PROSITE" id="PS00108">
    <property type="entry name" value="PROTEIN_KINASE_ST"/>
    <property type="match status" value="1"/>
</dbReference>
<feature type="binding site" evidence="13">
    <location>
        <position position="584"/>
    </location>
    <ligand>
        <name>K(+)</name>
        <dbReference type="ChEBI" id="CHEBI:29103"/>
    </ligand>
</feature>
<evidence type="ECO:0000256" key="12">
    <source>
        <dbReference type="ARBA" id="ARBA00023096"/>
    </source>
</evidence>
<dbReference type="EC" id="5.1.99.6" evidence="13"/>
<evidence type="ECO:0000313" key="18">
    <source>
        <dbReference type="EMBL" id="OIV97868.1"/>
    </source>
</evidence>
<dbReference type="GO" id="GO:0004733">
    <property type="term" value="F:pyridoxamine phosphate oxidase activity"/>
    <property type="evidence" value="ECO:0007669"/>
    <property type="project" value="InterPro"/>
</dbReference>
<keyword evidence="10 14" id="KW-0067">ATP-binding</keyword>
<dbReference type="Gene3D" id="2.30.110.10">
    <property type="entry name" value="Electron Transport, Fmn-binding Protein, Chain A"/>
    <property type="match status" value="1"/>
</dbReference>
<comment type="caution">
    <text evidence="13">Lacks conserved residue(s) required for the propagation of feature annotation.</text>
</comment>
<keyword evidence="13" id="KW-0413">Isomerase</keyword>
<comment type="catalytic activity">
    <reaction evidence="13">
        <text>(6R)-NADHX = (6S)-NADHX</text>
        <dbReference type="Rhea" id="RHEA:32215"/>
        <dbReference type="ChEBI" id="CHEBI:64074"/>
        <dbReference type="ChEBI" id="CHEBI:64075"/>
        <dbReference type="EC" id="5.1.99.6"/>
    </reaction>
</comment>
<comment type="subunit">
    <text evidence="4">Homodimer.</text>
</comment>
<dbReference type="PROSITE" id="PS50011">
    <property type="entry name" value="PROTEIN_KINASE_DOM"/>
    <property type="match status" value="1"/>
</dbReference>
<dbReference type="NCBIfam" id="NF004231">
    <property type="entry name" value="PRK05679.1"/>
    <property type="match status" value="1"/>
</dbReference>
<evidence type="ECO:0000256" key="9">
    <source>
        <dbReference type="ARBA" id="ARBA00022777"/>
    </source>
</evidence>
<dbReference type="SUPFAM" id="SSF56112">
    <property type="entry name" value="Protein kinase-like (PK-like)"/>
    <property type="match status" value="1"/>
</dbReference>
<dbReference type="UniPathway" id="UPA01068">
    <property type="reaction ID" value="UER00304"/>
</dbReference>
<dbReference type="GO" id="GO:0052856">
    <property type="term" value="F:NAD(P)HX epimerase activity"/>
    <property type="evidence" value="ECO:0007669"/>
    <property type="project" value="UniProtKB-UniRule"/>
</dbReference>
<comment type="pathway">
    <text evidence="2">Cofactor metabolism; pyridoxal 5'-phosphate salvage; pyridoxal 5'-phosphate from pyridoxamine 5'-phosphate: step 1/1.</text>
</comment>
<evidence type="ECO:0000256" key="11">
    <source>
        <dbReference type="ARBA" id="ARBA00023002"/>
    </source>
</evidence>
<dbReference type="FunFam" id="1.10.510.10:FF:000641">
    <property type="entry name" value="Serine/threonine-protein kinase PEPKR2"/>
    <property type="match status" value="1"/>
</dbReference>
<dbReference type="Proteomes" id="UP000188354">
    <property type="component" value="Chromosome LG14"/>
</dbReference>
<dbReference type="Pfam" id="PF01243">
    <property type="entry name" value="PNPOx_N"/>
    <property type="match status" value="1"/>
</dbReference>
<feature type="domain" description="YjeF N-terminal" evidence="17">
    <location>
        <begin position="469"/>
        <end position="683"/>
    </location>
</feature>
<keyword evidence="13" id="KW-0520">NAD</keyword>
<feature type="binding site" evidence="13">
    <location>
        <begin position="588"/>
        <end position="594"/>
    </location>
    <ligand>
        <name>(6S)-NADPHX</name>
        <dbReference type="ChEBI" id="CHEBI:64076"/>
    </ligand>
</feature>
<feature type="region of interest" description="Disordered" evidence="15">
    <location>
        <begin position="396"/>
        <end position="415"/>
    </location>
</feature>
<keyword evidence="13" id="KW-0630">Potassium</keyword>
<dbReference type="Pfam" id="PF10590">
    <property type="entry name" value="PNP_phzG_C"/>
    <property type="match status" value="1"/>
</dbReference>
<dbReference type="InterPro" id="IPR019576">
    <property type="entry name" value="Pyridoxamine_oxidase_dimer_C"/>
</dbReference>
<dbReference type="GO" id="GO:0010181">
    <property type="term" value="F:FMN binding"/>
    <property type="evidence" value="ECO:0007669"/>
    <property type="project" value="InterPro"/>
</dbReference>
<feature type="binding site" evidence="13">
    <location>
        <position position="520"/>
    </location>
    <ligand>
        <name>K(+)</name>
        <dbReference type="ChEBI" id="CHEBI:29103"/>
    </ligand>
</feature>
<feature type="compositionally biased region" description="Low complexity" evidence="15">
    <location>
        <begin position="403"/>
        <end position="413"/>
    </location>
</feature>
<dbReference type="PROSITE" id="PS00107">
    <property type="entry name" value="PROTEIN_KINASE_ATP"/>
    <property type="match status" value="1"/>
</dbReference>
<feature type="domain" description="Protein kinase" evidence="16">
    <location>
        <begin position="108"/>
        <end position="356"/>
    </location>
</feature>
<comment type="cofactor">
    <cofactor evidence="13">
        <name>K(+)</name>
        <dbReference type="ChEBI" id="CHEBI:29103"/>
    </cofactor>
    <text evidence="13">Binds 1 potassium ion per subunit.</text>
</comment>
<dbReference type="InterPro" id="IPR000659">
    <property type="entry name" value="Pyridox_Oxase"/>
</dbReference>
<keyword evidence="11" id="KW-0560">Oxidoreductase</keyword>
<dbReference type="InterPro" id="IPR011576">
    <property type="entry name" value="Pyridox_Oxase_N"/>
</dbReference>
<evidence type="ECO:0000256" key="10">
    <source>
        <dbReference type="ARBA" id="ARBA00022840"/>
    </source>
</evidence>
<evidence type="ECO:0000256" key="13">
    <source>
        <dbReference type="HAMAP-Rule" id="MF_03159"/>
    </source>
</evidence>
<evidence type="ECO:0000256" key="1">
    <source>
        <dbReference type="ARBA" id="ARBA00001917"/>
    </source>
</evidence>
<keyword evidence="6" id="KW-0288">FMN</keyword>
<dbReference type="FunFam" id="2.30.110.10:FF:000005">
    <property type="entry name" value="NAD(P)H-hydrate epimerase"/>
    <property type="match status" value="1"/>
</dbReference>
<evidence type="ECO:0000256" key="3">
    <source>
        <dbReference type="ARBA" id="ARBA00005037"/>
    </source>
</evidence>
<evidence type="ECO:0000256" key="5">
    <source>
        <dbReference type="ARBA" id="ARBA00022630"/>
    </source>
</evidence>
<evidence type="ECO:0000259" key="16">
    <source>
        <dbReference type="PROSITE" id="PS50011"/>
    </source>
</evidence>
<evidence type="ECO:0000256" key="14">
    <source>
        <dbReference type="PROSITE-ProRule" id="PRU10141"/>
    </source>
</evidence>
<evidence type="ECO:0000256" key="7">
    <source>
        <dbReference type="ARBA" id="ARBA00022679"/>
    </source>
</evidence>
<evidence type="ECO:0000256" key="6">
    <source>
        <dbReference type="ARBA" id="ARBA00022643"/>
    </source>
</evidence>
<dbReference type="InterPro" id="IPR012349">
    <property type="entry name" value="Split_barrel_FMN-bd"/>
</dbReference>
<dbReference type="SMART" id="SM00220">
    <property type="entry name" value="S_TKc"/>
    <property type="match status" value="1"/>
</dbReference>
<dbReference type="HAMAP" id="MF_01966">
    <property type="entry name" value="NADHX_epimerase"/>
    <property type="match status" value="1"/>
</dbReference>
<evidence type="ECO:0000313" key="19">
    <source>
        <dbReference type="Proteomes" id="UP000188354"/>
    </source>
</evidence>
<comment type="catalytic activity">
    <reaction evidence="13">
        <text>(6R)-NADPHX = (6S)-NADPHX</text>
        <dbReference type="Rhea" id="RHEA:32227"/>
        <dbReference type="ChEBI" id="CHEBI:64076"/>
        <dbReference type="ChEBI" id="CHEBI:64077"/>
        <dbReference type="EC" id="5.1.99.6"/>
    </reaction>
</comment>
<feature type="binding site" evidence="13">
    <location>
        <position position="624"/>
    </location>
    <ligand>
        <name>(6S)-NADPHX</name>
        <dbReference type="ChEBI" id="CHEBI:64076"/>
    </ligand>
</feature>
<organism evidence="18 19">
    <name type="scientific">Lupinus angustifolius</name>
    <name type="common">Narrow-leaved blue lupine</name>
    <dbReference type="NCBI Taxonomy" id="3871"/>
    <lineage>
        <taxon>Eukaryota</taxon>
        <taxon>Viridiplantae</taxon>
        <taxon>Streptophyta</taxon>
        <taxon>Embryophyta</taxon>
        <taxon>Tracheophyta</taxon>
        <taxon>Spermatophyta</taxon>
        <taxon>Magnoliopsida</taxon>
        <taxon>eudicotyledons</taxon>
        <taxon>Gunneridae</taxon>
        <taxon>Pentapetalae</taxon>
        <taxon>rosids</taxon>
        <taxon>fabids</taxon>
        <taxon>Fabales</taxon>
        <taxon>Fabaceae</taxon>
        <taxon>Papilionoideae</taxon>
        <taxon>50 kb inversion clade</taxon>
        <taxon>genistoids sensu lato</taxon>
        <taxon>core genistoids</taxon>
        <taxon>Genisteae</taxon>
        <taxon>Lupinus</taxon>
    </lineage>
</organism>
<dbReference type="Gramene" id="OIV97868">
    <property type="protein sequence ID" value="OIV97868"/>
    <property type="gene ID" value="TanjilG_12625"/>
</dbReference>
<dbReference type="SUPFAM" id="SSF64153">
    <property type="entry name" value="YjeF N-terminal domain-like"/>
    <property type="match status" value="1"/>
</dbReference>
<keyword evidence="8 13" id="KW-0547">Nucleotide-binding</keyword>
<dbReference type="InterPro" id="IPR011009">
    <property type="entry name" value="Kinase-like_dom_sf"/>
</dbReference>
<dbReference type="PANTHER" id="PTHR10851:SF0">
    <property type="entry name" value="PYRIDOXINE-5'-PHOSPHATE OXIDASE"/>
    <property type="match status" value="1"/>
</dbReference>
<accession>A0A4P1QZK9</accession>
<dbReference type="InterPro" id="IPR000719">
    <property type="entry name" value="Prot_kinase_dom"/>
</dbReference>
<dbReference type="InterPro" id="IPR017441">
    <property type="entry name" value="Protein_kinase_ATP_BS"/>
</dbReference>
<feature type="binding site" evidence="14">
    <location>
        <position position="137"/>
    </location>
    <ligand>
        <name>ATP</name>
        <dbReference type="ChEBI" id="CHEBI:30616"/>
    </ligand>
</feature>
<dbReference type="SUPFAM" id="SSF50475">
    <property type="entry name" value="FMN-binding split barrel"/>
    <property type="match status" value="1"/>
</dbReference>
<dbReference type="NCBIfam" id="TIGR00558">
    <property type="entry name" value="pdxH"/>
    <property type="match status" value="1"/>
</dbReference>
<sequence length="916" mass="101298">MRKKRKGSEADASSDLPDIVRSNHGSTTSSKLKSHYSLEDCLRLKKRCKEDADTELTGSYKSRLAGIVTAPLCGTSSLNTPKRGIKRNIGCIEVATQTGRKKKIEDDYVSGETIGQGKFGSVLLCRSRVSGAECACKTLKKGEETVHREVEIMQHLSGHSGVVTLQAVYEEAECFHLVMELCSGGRLIDQMVKEGPYSEQRAANVLKEVMLVIKYCHDMGVVHRDIKPENILLTASGKIKLADFGLAMRISEGQNLTGLAGSPAYVAPEVLSGRYSEKVDIWSAGVLLHAMLVGGLPFQGDSLDAVFEAIKNVKLDFQTGMWESISKPARDLVGRMLSRDVSTRISADEVLRHPWILFYTARTLGTLPIRTKLKHQNSATCSRQIFATPESRLGGSRVDDNGSISKVSSSESCNSDDEEDECVSIDALATAISHVILKPQFRALSTKFSGTQQAMASFDSFSYLTQREAVEVDESLMGPLGFSVDQLMELAGLSVATSIAEVYKPSDYSRVLTICGPGNNGGDGLVAARHLHHFGYKPLVCYPKRTQKPLYAGLVTQLEALSIPFMSVEDLPSDLSDDFDVVVDAMFGFSFHGSPRPPFDDLVNRLVSLHNQISQKRSVIISIDIPSGWHVEEGDVDGTGIKPDMLVSLTAPKLCAKKFIGPHHFLGGRFVPPAIAEKYKLVLPPYPGTSMCVRIGKPPQVDISALRENYISPEFLEEQVEADPINQFHKWFDDALAAGLKEPNAMALSTAGKDGKPSSRMVLLKGVDKDGFVWYTNYESQKARELSENPHASLLFYWDGLNRQVRVEGSVRKVSDEESEQYFHSRPRGSQIGAIVSKQSSVVSGRHVLHQEYKELEQKYADQSLIPKPKNWGGYRLIPNAFEFWQGQKSRLHDRLRYSPHDVNDQRLWKVERLAP</sequence>
<evidence type="ECO:0000256" key="15">
    <source>
        <dbReference type="SAM" id="MobiDB-lite"/>
    </source>
</evidence>
<comment type="function">
    <text evidence="13">Catalyzes the epimerization of the S- and R-forms of NAD(P)HX, a damaged form of NAD(P)H that is a result of enzymatic or heat-dependent hydration. This is a prerequisite for the S-specific NAD(P)H-hydrate dehydratase to allow the repair of both epimers of NAD(P)HX.</text>
</comment>
<dbReference type="PROSITE" id="PS01064">
    <property type="entry name" value="PYRIDOX_OXIDASE"/>
    <property type="match status" value="1"/>
</dbReference>
<proteinExistence type="inferred from homology"/>
<feature type="binding site" evidence="13">
    <location>
        <position position="627"/>
    </location>
    <ligand>
        <name>K(+)</name>
        <dbReference type="ChEBI" id="CHEBI:29103"/>
    </ligand>
</feature>
<dbReference type="PANTHER" id="PTHR10851">
    <property type="entry name" value="PYRIDOXINE-5-PHOSPHATE OXIDASE"/>
    <property type="match status" value="1"/>
</dbReference>
<dbReference type="Gene3D" id="1.10.510.10">
    <property type="entry name" value="Transferase(Phosphotransferase) domain 1"/>
    <property type="match status" value="1"/>
</dbReference>
<name>A0A4P1QZK9_LUPAN</name>
<keyword evidence="12" id="KW-0664">Pyridoxine biosynthesis</keyword>
<feature type="region of interest" description="Disordered" evidence="15">
    <location>
        <begin position="1"/>
        <end position="31"/>
    </location>
</feature>
<dbReference type="InterPro" id="IPR036652">
    <property type="entry name" value="YjeF_N_dom_sf"/>
</dbReference>
<evidence type="ECO:0000259" key="17">
    <source>
        <dbReference type="PROSITE" id="PS51385"/>
    </source>
</evidence>
<dbReference type="HAMAP" id="MF_01629">
    <property type="entry name" value="PdxH"/>
    <property type="match status" value="1"/>
</dbReference>
<dbReference type="Gene3D" id="3.40.50.10260">
    <property type="entry name" value="YjeF N-terminal domain"/>
    <property type="match status" value="1"/>
</dbReference>
<evidence type="ECO:0000256" key="4">
    <source>
        <dbReference type="ARBA" id="ARBA00011738"/>
    </source>
</evidence>
<keyword evidence="13" id="KW-0479">Metal-binding</keyword>
<reference evidence="18 19" key="1">
    <citation type="journal article" date="2017" name="Plant Biotechnol. J.">
        <title>A comprehensive draft genome sequence for lupin (Lupinus angustifolius), an emerging health food: insights into plant-microbe interactions and legume evolution.</title>
        <authorList>
            <person name="Hane J.K."/>
            <person name="Ming Y."/>
            <person name="Kamphuis L.G."/>
            <person name="Nelson M.N."/>
            <person name="Garg G."/>
            <person name="Atkins C.A."/>
            <person name="Bayer P.E."/>
            <person name="Bravo A."/>
            <person name="Bringans S."/>
            <person name="Cannon S."/>
            <person name="Edwards D."/>
            <person name="Foley R."/>
            <person name="Gao L.L."/>
            <person name="Harrison M.J."/>
            <person name="Huang W."/>
            <person name="Hurgobin B."/>
            <person name="Li S."/>
            <person name="Liu C.W."/>
            <person name="McGrath A."/>
            <person name="Morahan G."/>
            <person name="Murray J."/>
            <person name="Weller J."/>
            <person name="Jian J."/>
            <person name="Singh K.B."/>
        </authorList>
    </citation>
    <scope>NUCLEOTIDE SEQUENCE [LARGE SCALE GENOMIC DNA]</scope>
    <source>
        <strain evidence="19">cv. Tanjil</strain>
        <tissue evidence="18">Whole plant</tissue>
    </source>
</reference>
<dbReference type="EMBL" id="CM007374">
    <property type="protein sequence ID" value="OIV97868.1"/>
    <property type="molecule type" value="Genomic_DNA"/>
</dbReference>
<feature type="binding site" evidence="13">
    <location>
        <begin position="519"/>
        <end position="523"/>
    </location>
    <ligand>
        <name>(6S)-NADPHX</name>
        <dbReference type="ChEBI" id="CHEBI:64076"/>
    </ligand>
</feature>
<protein>
    <recommendedName>
        <fullName evidence="13">NAD(P)H-hydrate epimerase</fullName>
        <ecNumber evidence="13">5.1.99.6</ecNumber>
    </recommendedName>
    <alternativeName>
        <fullName evidence="13">NAD(P)HX epimerase</fullName>
    </alternativeName>
</protein>
<dbReference type="NCBIfam" id="TIGR00197">
    <property type="entry name" value="yjeF_nterm"/>
    <property type="match status" value="1"/>
</dbReference>
<dbReference type="Pfam" id="PF03853">
    <property type="entry name" value="YjeF_N"/>
    <property type="match status" value="1"/>
</dbReference>
<evidence type="ECO:0000256" key="8">
    <source>
        <dbReference type="ARBA" id="ARBA00022741"/>
    </source>
</evidence>
<dbReference type="InterPro" id="IPR008271">
    <property type="entry name" value="Ser/Thr_kinase_AS"/>
</dbReference>
<dbReference type="GO" id="GO:0008615">
    <property type="term" value="P:pyridoxine biosynthetic process"/>
    <property type="evidence" value="ECO:0007669"/>
    <property type="project" value="UniProtKB-KW"/>
</dbReference>
<gene>
    <name evidence="18" type="ORF">TanjilG_12625</name>
</gene>
<dbReference type="STRING" id="3871.A0A4P1QZK9"/>
<dbReference type="PROSITE" id="PS51385">
    <property type="entry name" value="YJEF_N"/>
    <property type="match status" value="1"/>
</dbReference>
<dbReference type="InterPro" id="IPR004443">
    <property type="entry name" value="YjeF_N_dom"/>
</dbReference>
<keyword evidence="5" id="KW-0285">Flavoprotein</keyword>
<dbReference type="Pfam" id="PF00069">
    <property type="entry name" value="Pkinase"/>
    <property type="match status" value="1"/>
</dbReference>
<evidence type="ECO:0000256" key="2">
    <source>
        <dbReference type="ARBA" id="ARBA00004738"/>
    </source>
</evidence>